<dbReference type="GO" id="GO:0031417">
    <property type="term" value="C:NatC complex"/>
    <property type="evidence" value="ECO:0007669"/>
    <property type="project" value="InterPro"/>
</dbReference>
<dbReference type="RefSeq" id="XP_056039254.1">
    <property type="nucleotide sequence ID" value="XM_056183655.1"/>
</dbReference>
<dbReference type="InterPro" id="IPR050914">
    <property type="entry name" value="snRNP_SmB/NAA38-like"/>
</dbReference>
<name>A0AAE9WEN9_9SCHI</name>
<dbReference type="EMBL" id="CP115613">
    <property type="protein sequence ID" value="WBW75011.1"/>
    <property type="molecule type" value="Genomic_DNA"/>
</dbReference>
<feature type="domain" description="Sm" evidence="1">
    <location>
        <begin position="6"/>
        <end position="70"/>
    </location>
</feature>
<dbReference type="SMART" id="SM00651">
    <property type="entry name" value="Sm"/>
    <property type="match status" value="1"/>
</dbReference>
<reference evidence="2 3" key="1">
    <citation type="journal article" date="2023" name="G3 (Bethesda)">
        <title>A high-quality reference genome for the fission yeast Schizosaccharomyces osmophilus.</title>
        <authorList>
            <person name="Jia G.S."/>
            <person name="Zhang W.C."/>
            <person name="Liang Y."/>
            <person name="Liu X.H."/>
            <person name="Rhind N."/>
            <person name="Pidoux A."/>
            <person name="Brysch-Herzberg M."/>
            <person name="Du L.L."/>
        </authorList>
    </citation>
    <scope>NUCLEOTIDE SEQUENCE [LARGE SCALE GENOMIC DNA]</scope>
    <source>
        <strain evidence="2 3">CBS 15793</strain>
    </source>
</reference>
<organism evidence="2 3">
    <name type="scientific">Schizosaccharomyces osmophilus</name>
    <dbReference type="NCBI Taxonomy" id="2545709"/>
    <lineage>
        <taxon>Eukaryota</taxon>
        <taxon>Fungi</taxon>
        <taxon>Dikarya</taxon>
        <taxon>Ascomycota</taxon>
        <taxon>Taphrinomycotina</taxon>
        <taxon>Schizosaccharomycetes</taxon>
        <taxon>Schizosaccharomycetales</taxon>
        <taxon>Schizosaccharomycetaceae</taxon>
        <taxon>Schizosaccharomyces</taxon>
    </lineage>
</organism>
<evidence type="ECO:0000313" key="3">
    <source>
        <dbReference type="Proteomes" id="UP001212411"/>
    </source>
</evidence>
<dbReference type="PANTHER" id="PTHR10701">
    <property type="entry name" value="SMALL NUCLEAR RIBONUCLEOPROTEIN-ASSOCIATED PROTEIN B AND N"/>
    <property type="match status" value="1"/>
</dbReference>
<gene>
    <name evidence="2" type="primary">naa38</name>
    <name evidence="2" type="ORF">SOMG_04878</name>
</gene>
<dbReference type="GeneID" id="80878344"/>
<dbReference type="Proteomes" id="UP001212411">
    <property type="component" value="Chromosome 3"/>
</dbReference>
<accession>A0AAE9WEN9</accession>
<proteinExistence type="predicted"/>
<dbReference type="CDD" id="cd06168">
    <property type="entry name" value="LSMD1"/>
    <property type="match status" value="1"/>
</dbReference>
<sequence length="72" mass="8111">MDSGKQQLQRWLNHQVLIEVSDRRKFYGCFLCTDHEGTAILSNTTEDSNGLTRALGLVVIPGKHIKSFSLHV</sequence>
<dbReference type="KEGG" id="som:SOMG_04878"/>
<evidence type="ECO:0000313" key="2">
    <source>
        <dbReference type="EMBL" id="WBW75011.1"/>
    </source>
</evidence>
<dbReference type="AlphaFoldDB" id="A0AAE9WEN9"/>
<dbReference type="InterPro" id="IPR010920">
    <property type="entry name" value="LSM_dom_sf"/>
</dbReference>
<protein>
    <submittedName>
        <fullName evidence="2">NatC N-acetyltransferase non-catalytic Sm-like domain subunit Naa38</fullName>
    </submittedName>
</protein>
<dbReference type="Gene3D" id="2.30.30.100">
    <property type="match status" value="1"/>
</dbReference>
<keyword evidence="3" id="KW-1185">Reference proteome</keyword>
<dbReference type="SUPFAM" id="SSF50182">
    <property type="entry name" value="Sm-like ribonucleoproteins"/>
    <property type="match status" value="1"/>
</dbReference>
<dbReference type="InterPro" id="IPR001163">
    <property type="entry name" value="Sm_dom_euk/arc"/>
</dbReference>
<dbReference type="PANTHER" id="PTHR10701:SF5">
    <property type="entry name" value="N-ALPHA-ACETYLTRANSFERASE 38, NATC AUXILIARY SUBUNIT"/>
    <property type="match status" value="1"/>
</dbReference>
<dbReference type="InterPro" id="IPR034110">
    <property type="entry name" value="LSMD1_Sm"/>
</dbReference>
<evidence type="ECO:0000259" key="1">
    <source>
        <dbReference type="SMART" id="SM00651"/>
    </source>
</evidence>
<dbReference type="GO" id="GO:0120114">
    <property type="term" value="C:Sm-like protein family complex"/>
    <property type="evidence" value="ECO:0007669"/>
    <property type="project" value="UniProtKB-ARBA"/>
</dbReference>
<dbReference type="Pfam" id="PF01423">
    <property type="entry name" value="LSM"/>
    <property type="match status" value="1"/>
</dbReference>